<sequence>MNQRELGELRRRFRPEKSAISRVYGCYVNSSREIIAYIDQSLGLMPQEEAEKYLGLLKKALSGTLGRNLIDIVFSTQQVADSEEHRLLSALRTSELKDAEARDAFYQQVTGSLDMGENNYLILLGADAYDVPHRGKDGEVDRDACEEVFRYFVCCVCPVKDGTPELGYFHGENEFHISMEKQIVGQPELGFLFPAFDDRTANLYNALFYSRKPDELHQEFIDAVFRTEPPMSAAEQRETFQSALCGTLEGACSMEVVQSVHDYLRQRIQEHKESRDPEPLAVTAGEVSGVLRNCGVPEERVEAFQTACGQSFGEGALTPANLIDAKHFAVKTADATIQVDPERSYLVEARIIDGRRYLLVPADESVEVNGLGVRIAAAKDGGETT</sequence>
<keyword evidence="2" id="KW-1185">Reference proteome</keyword>
<dbReference type="InterPro" id="IPR025466">
    <property type="entry name" value="DUF4317"/>
</dbReference>
<dbReference type="Pfam" id="PF14199">
    <property type="entry name" value="DUF4317"/>
    <property type="match status" value="1"/>
</dbReference>
<reference evidence="2" key="1">
    <citation type="submission" date="2018-12" db="EMBL/GenBank/DDBJ databases">
        <title>Dusodibacter welbiota gen. nov., sp. nov., isolated from human faeces and emended description of the Oscillibacter genus.</title>
        <authorList>
            <person name="Le Roy T."/>
            <person name="Van der Smissen P."/>
            <person name="Delzenne N."/>
            <person name="Muccioli G."/>
            <person name="Collet J.F."/>
            <person name="Cani P.D."/>
        </authorList>
    </citation>
    <scope>NUCLEOTIDE SEQUENCE [LARGE SCALE GENOMIC DNA]</scope>
    <source>
        <strain evidence="2">J115</strain>
    </source>
</reference>
<protein>
    <submittedName>
        <fullName evidence="1">DUF4317 domain-containing protein</fullName>
    </submittedName>
</protein>
<gene>
    <name evidence="1" type="ORF">EIO64_09545</name>
</gene>
<name>A0A4D7APG0_9FIRM</name>
<accession>A0A4D7APG0</accession>
<dbReference type="RefSeq" id="WP_136891272.1">
    <property type="nucleotide sequence ID" value="NZ_CP034413.3"/>
</dbReference>
<dbReference type="AlphaFoldDB" id="A0A4D7APG0"/>
<evidence type="ECO:0000313" key="1">
    <source>
        <dbReference type="EMBL" id="QCI59423.1"/>
    </source>
</evidence>
<organism evidence="1 2">
    <name type="scientific">Dysosmobacter welbionis</name>
    <dbReference type="NCBI Taxonomy" id="2093857"/>
    <lineage>
        <taxon>Bacteria</taxon>
        <taxon>Bacillati</taxon>
        <taxon>Bacillota</taxon>
        <taxon>Clostridia</taxon>
        <taxon>Eubacteriales</taxon>
        <taxon>Oscillospiraceae</taxon>
        <taxon>Dysosmobacter</taxon>
    </lineage>
</organism>
<dbReference type="Proteomes" id="UP000298642">
    <property type="component" value="Chromosome"/>
</dbReference>
<dbReference type="KEGG" id="obj:EIO64_09545"/>
<evidence type="ECO:0000313" key="2">
    <source>
        <dbReference type="Proteomes" id="UP000298642"/>
    </source>
</evidence>
<proteinExistence type="predicted"/>
<dbReference type="EMBL" id="CP034413">
    <property type="protein sequence ID" value="QCI59423.1"/>
    <property type="molecule type" value="Genomic_DNA"/>
</dbReference>